<dbReference type="InterPro" id="IPR054129">
    <property type="entry name" value="DesT_TetR_C"/>
</dbReference>
<sequence length="252" mass="27069">MDGHAADTTVTATPRAARGAYRRLPVAQRREQLLAAALGLFGACAPEEVTVDAVAAAAGVSRPLVYRYFPGGRQQIYETALRSAADQLMRCFQEPAEGTPTQRLSNAVDRYLAFVREHEAGYSALLRGGSVVETTRTTAIVDDVRRGAAEEILRHLMAEDAGPRLRMTVRSWIASAEAISLTWIDQGLRPAAEELRAWLVDQFVGLLAVGAAGDEETAEVVRRVLGAEGPDSPAGDLARRLLPLAGSAQHLL</sequence>
<evidence type="ECO:0000313" key="7">
    <source>
        <dbReference type="Proteomes" id="UP001501358"/>
    </source>
</evidence>
<keyword evidence="3" id="KW-0804">Transcription</keyword>
<keyword evidence="1" id="KW-0805">Transcription regulation</keyword>
<dbReference type="PROSITE" id="PS50977">
    <property type="entry name" value="HTH_TETR_2"/>
    <property type="match status" value="1"/>
</dbReference>
<dbReference type="Proteomes" id="UP001501358">
    <property type="component" value="Unassembled WGS sequence"/>
</dbReference>
<evidence type="ECO:0000256" key="1">
    <source>
        <dbReference type="ARBA" id="ARBA00023015"/>
    </source>
</evidence>
<dbReference type="EMBL" id="BAAATA010000002">
    <property type="protein sequence ID" value="GAA2472272.1"/>
    <property type="molecule type" value="Genomic_DNA"/>
</dbReference>
<organism evidence="6 7">
    <name type="scientific">Streptomyces thermolineatus</name>
    <dbReference type="NCBI Taxonomy" id="44033"/>
    <lineage>
        <taxon>Bacteria</taxon>
        <taxon>Bacillati</taxon>
        <taxon>Actinomycetota</taxon>
        <taxon>Actinomycetes</taxon>
        <taxon>Kitasatosporales</taxon>
        <taxon>Streptomycetaceae</taxon>
        <taxon>Streptomyces</taxon>
    </lineage>
</organism>
<dbReference type="RefSeq" id="WP_182312763.1">
    <property type="nucleotide sequence ID" value="NZ_BAAATA010000002.1"/>
</dbReference>
<dbReference type="InterPro" id="IPR009057">
    <property type="entry name" value="Homeodomain-like_sf"/>
</dbReference>
<dbReference type="Pfam" id="PF00440">
    <property type="entry name" value="TetR_N"/>
    <property type="match status" value="1"/>
</dbReference>
<feature type="domain" description="HTH tetR-type" evidence="5">
    <location>
        <begin position="27"/>
        <end position="87"/>
    </location>
</feature>
<reference evidence="6 7" key="1">
    <citation type="journal article" date="2019" name="Int. J. Syst. Evol. Microbiol.">
        <title>The Global Catalogue of Microorganisms (GCM) 10K type strain sequencing project: providing services to taxonomists for standard genome sequencing and annotation.</title>
        <authorList>
            <consortium name="The Broad Institute Genomics Platform"/>
            <consortium name="The Broad Institute Genome Sequencing Center for Infectious Disease"/>
            <person name="Wu L."/>
            <person name="Ma J."/>
        </authorList>
    </citation>
    <scope>NUCLEOTIDE SEQUENCE [LARGE SCALE GENOMIC DNA]</scope>
    <source>
        <strain evidence="6 7">JCM 6307</strain>
    </source>
</reference>
<gene>
    <name evidence="6" type="ORF">GCM10010406_04950</name>
</gene>
<evidence type="ECO:0000256" key="2">
    <source>
        <dbReference type="ARBA" id="ARBA00023125"/>
    </source>
</evidence>
<keyword evidence="2 4" id="KW-0238">DNA-binding</keyword>
<accession>A0ABN3KZ14</accession>
<evidence type="ECO:0000256" key="3">
    <source>
        <dbReference type="ARBA" id="ARBA00023163"/>
    </source>
</evidence>
<proteinExistence type="predicted"/>
<dbReference type="InterPro" id="IPR050109">
    <property type="entry name" value="HTH-type_TetR-like_transc_reg"/>
</dbReference>
<evidence type="ECO:0000256" key="4">
    <source>
        <dbReference type="PROSITE-ProRule" id="PRU00335"/>
    </source>
</evidence>
<dbReference type="PANTHER" id="PTHR30055">
    <property type="entry name" value="HTH-TYPE TRANSCRIPTIONAL REGULATOR RUTR"/>
    <property type="match status" value="1"/>
</dbReference>
<dbReference type="Gene3D" id="1.10.357.10">
    <property type="entry name" value="Tetracycline Repressor, domain 2"/>
    <property type="match status" value="1"/>
</dbReference>
<evidence type="ECO:0000259" key="5">
    <source>
        <dbReference type="PROSITE" id="PS50977"/>
    </source>
</evidence>
<keyword evidence="7" id="KW-1185">Reference proteome</keyword>
<comment type="caution">
    <text evidence="6">The sequence shown here is derived from an EMBL/GenBank/DDBJ whole genome shotgun (WGS) entry which is preliminary data.</text>
</comment>
<dbReference type="SUPFAM" id="SSF46689">
    <property type="entry name" value="Homeodomain-like"/>
    <property type="match status" value="1"/>
</dbReference>
<dbReference type="InterPro" id="IPR001647">
    <property type="entry name" value="HTH_TetR"/>
</dbReference>
<protein>
    <submittedName>
        <fullName evidence="6">TetR/AcrR family transcriptional regulator</fullName>
    </submittedName>
</protein>
<dbReference type="PANTHER" id="PTHR30055:SF174">
    <property type="entry name" value="TRANSCRIPTIONAL REGULATORY PROTEIN (PROBABLY TETR-FAMILY)-RELATED"/>
    <property type="match status" value="1"/>
</dbReference>
<evidence type="ECO:0000313" key="6">
    <source>
        <dbReference type="EMBL" id="GAA2472272.1"/>
    </source>
</evidence>
<name>A0ABN3KZ14_9ACTN</name>
<dbReference type="Pfam" id="PF21943">
    <property type="entry name" value="TetR_C_46"/>
    <property type="match status" value="1"/>
</dbReference>
<feature type="DNA-binding region" description="H-T-H motif" evidence="4">
    <location>
        <begin position="50"/>
        <end position="69"/>
    </location>
</feature>